<dbReference type="InterPro" id="IPR036388">
    <property type="entry name" value="WH-like_DNA-bd_sf"/>
</dbReference>
<dbReference type="GO" id="GO:0007129">
    <property type="term" value="P:homologous chromosome pairing at meiosis"/>
    <property type="evidence" value="ECO:0007669"/>
    <property type="project" value="TreeGrafter"/>
</dbReference>
<feature type="domain" description="Homologous-pairing protein 2 winged helix" evidence="9">
    <location>
        <begin position="2"/>
        <end position="61"/>
    </location>
</feature>
<evidence type="ECO:0000259" key="10">
    <source>
        <dbReference type="Pfam" id="PF18517"/>
    </source>
</evidence>
<evidence type="ECO:0000256" key="5">
    <source>
        <dbReference type="ARBA" id="ARBA00023172"/>
    </source>
</evidence>
<dbReference type="GO" id="GO:0000794">
    <property type="term" value="C:condensed nuclear chromosome"/>
    <property type="evidence" value="ECO:0007669"/>
    <property type="project" value="TreeGrafter"/>
</dbReference>
<name>A0A194QFG5_PAPXU</name>
<feature type="domain" description="Leucine zipper with capping helix" evidence="10">
    <location>
        <begin position="142"/>
        <end position="196"/>
    </location>
</feature>
<dbReference type="EMBL" id="KQ459053">
    <property type="protein sequence ID" value="KPJ04154.1"/>
    <property type="molecule type" value="Genomic_DNA"/>
</dbReference>
<keyword evidence="12" id="KW-1185">Reference proteome</keyword>
<organism evidence="11 12">
    <name type="scientific">Papilio xuthus</name>
    <name type="common">Asian swallowtail butterfly</name>
    <dbReference type="NCBI Taxonomy" id="66420"/>
    <lineage>
        <taxon>Eukaryota</taxon>
        <taxon>Metazoa</taxon>
        <taxon>Ecdysozoa</taxon>
        <taxon>Arthropoda</taxon>
        <taxon>Hexapoda</taxon>
        <taxon>Insecta</taxon>
        <taxon>Pterygota</taxon>
        <taxon>Neoptera</taxon>
        <taxon>Endopterygota</taxon>
        <taxon>Lepidoptera</taxon>
        <taxon>Glossata</taxon>
        <taxon>Ditrysia</taxon>
        <taxon>Papilionoidea</taxon>
        <taxon>Papilionidae</taxon>
        <taxon>Papilioninae</taxon>
        <taxon>Papilio</taxon>
    </lineage>
</organism>
<dbReference type="InterPro" id="IPR010776">
    <property type="entry name" value="Hop2_WH_dom"/>
</dbReference>
<dbReference type="GO" id="GO:0003690">
    <property type="term" value="F:double-stranded DNA binding"/>
    <property type="evidence" value="ECO:0007669"/>
    <property type="project" value="TreeGrafter"/>
</dbReference>
<evidence type="ECO:0000256" key="6">
    <source>
        <dbReference type="ARBA" id="ARBA00023242"/>
    </source>
</evidence>
<accession>A0A194QFG5</accession>
<keyword evidence="5" id="KW-0233">DNA recombination</keyword>
<dbReference type="PANTHER" id="PTHR15938">
    <property type="entry name" value="TBP-1 INTERACTING PROTEIN"/>
    <property type="match status" value="1"/>
</dbReference>
<dbReference type="Gene3D" id="1.10.10.10">
    <property type="entry name" value="Winged helix-like DNA-binding domain superfamily/Winged helix DNA-binding domain"/>
    <property type="match status" value="1"/>
</dbReference>
<evidence type="ECO:0000259" key="9">
    <source>
        <dbReference type="Pfam" id="PF07106"/>
    </source>
</evidence>
<evidence type="ECO:0000256" key="3">
    <source>
        <dbReference type="ARBA" id="ARBA00016093"/>
    </source>
</evidence>
<evidence type="ECO:0000256" key="7">
    <source>
        <dbReference type="ARBA" id="ARBA00023254"/>
    </source>
</evidence>
<evidence type="ECO:0000256" key="4">
    <source>
        <dbReference type="ARBA" id="ARBA00023054"/>
    </source>
</evidence>
<dbReference type="STRING" id="66420.A0A194QFG5"/>
<dbReference type="InterPro" id="IPR040661">
    <property type="entry name" value="LZ3wCH"/>
</dbReference>
<evidence type="ECO:0000256" key="2">
    <source>
        <dbReference type="ARBA" id="ARBA00007922"/>
    </source>
</evidence>
<proteinExistence type="inferred from homology"/>
<sequence length="254" mass="28824">MASETVLKYLQDTNRPYSCADVTINLRGAYTKSVIQKTLDALAEAGRIKCKLYGKQKVYVAIQSEDIQEHSDVEDYDSQIKVVTQELAEKNNVLKESESKLKKLLSTPTTETANSQINEKKINISRLENKLESLRCSTEVISADAKKAIMDKHAGLLKEYRKRKRLCVDMIEAVLEGYPKSKKNFLEELCIETDEMLIGEKKVLPLVKQITYPRYNNTGDGYPYSGPFKQFVSQVDAIPKRYEVTLDLNIVTAV</sequence>
<feature type="coiled-coil region" evidence="8">
    <location>
        <begin position="80"/>
        <end position="137"/>
    </location>
</feature>
<dbReference type="Pfam" id="PF18517">
    <property type="entry name" value="LZ3wCH"/>
    <property type="match status" value="1"/>
</dbReference>
<dbReference type="Pfam" id="PF07106">
    <property type="entry name" value="WHD_TBPIP"/>
    <property type="match status" value="1"/>
</dbReference>
<dbReference type="GO" id="GO:0120230">
    <property type="term" value="F:recombinase activator activity"/>
    <property type="evidence" value="ECO:0007669"/>
    <property type="project" value="TreeGrafter"/>
</dbReference>
<dbReference type="GO" id="GO:0120231">
    <property type="term" value="C:DNA recombinase auxiliary factor complex"/>
    <property type="evidence" value="ECO:0007669"/>
    <property type="project" value="TreeGrafter"/>
</dbReference>
<evidence type="ECO:0000256" key="8">
    <source>
        <dbReference type="SAM" id="Coils"/>
    </source>
</evidence>
<comment type="subcellular location">
    <subcellularLocation>
        <location evidence="1">Nucleus</location>
    </subcellularLocation>
</comment>
<dbReference type="GO" id="GO:0010774">
    <property type="term" value="P:meiotic strand invasion involved in reciprocal meiotic recombination"/>
    <property type="evidence" value="ECO:0007669"/>
    <property type="project" value="TreeGrafter"/>
</dbReference>
<dbReference type="Proteomes" id="UP000053268">
    <property type="component" value="Unassembled WGS sequence"/>
</dbReference>
<keyword evidence="4 8" id="KW-0175">Coiled coil</keyword>
<protein>
    <recommendedName>
        <fullName evidence="3">Homologous-pairing protein 2 homolog</fullName>
    </recommendedName>
</protein>
<gene>
    <name evidence="11" type="ORF">RR46_07913</name>
</gene>
<comment type="similarity">
    <text evidence="2">Belongs to the HOP2 family.</text>
</comment>
<keyword evidence="6" id="KW-0539">Nucleus</keyword>
<dbReference type="PANTHER" id="PTHR15938:SF0">
    <property type="entry name" value="HOMOLOGOUS-PAIRING PROTEIN 2 HOMOLOG"/>
    <property type="match status" value="1"/>
</dbReference>
<evidence type="ECO:0000256" key="1">
    <source>
        <dbReference type="ARBA" id="ARBA00004123"/>
    </source>
</evidence>
<evidence type="ECO:0000313" key="11">
    <source>
        <dbReference type="EMBL" id="KPJ04154.1"/>
    </source>
</evidence>
<evidence type="ECO:0000313" key="12">
    <source>
        <dbReference type="Proteomes" id="UP000053268"/>
    </source>
</evidence>
<keyword evidence="7" id="KW-0469">Meiosis</keyword>
<reference evidence="11 12" key="1">
    <citation type="journal article" date="2015" name="Nat. Commun.">
        <title>Outbred genome sequencing and CRISPR/Cas9 gene editing in butterflies.</title>
        <authorList>
            <person name="Li X."/>
            <person name="Fan D."/>
            <person name="Zhang W."/>
            <person name="Liu G."/>
            <person name="Zhang L."/>
            <person name="Zhao L."/>
            <person name="Fang X."/>
            <person name="Chen L."/>
            <person name="Dong Y."/>
            <person name="Chen Y."/>
            <person name="Ding Y."/>
            <person name="Zhao R."/>
            <person name="Feng M."/>
            <person name="Zhu Y."/>
            <person name="Feng Y."/>
            <person name="Jiang X."/>
            <person name="Zhu D."/>
            <person name="Xiang H."/>
            <person name="Feng X."/>
            <person name="Li S."/>
            <person name="Wang J."/>
            <person name="Zhang G."/>
            <person name="Kronforst M.R."/>
            <person name="Wang W."/>
        </authorList>
    </citation>
    <scope>NUCLEOTIDE SEQUENCE [LARGE SCALE GENOMIC DNA]</scope>
    <source>
        <strain evidence="11">Ya'a_city_454_Px</strain>
        <tissue evidence="11">Whole body</tissue>
    </source>
</reference>
<dbReference type="AlphaFoldDB" id="A0A194QFG5"/>
<dbReference type="GO" id="GO:0000709">
    <property type="term" value="P:meiotic joint molecule formation"/>
    <property type="evidence" value="ECO:0007669"/>
    <property type="project" value="TreeGrafter"/>
</dbReference>